<keyword evidence="6 8" id="KW-0472">Membrane</keyword>
<evidence type="ECO:0000256" key="1">
    <source>
        <dbReference type="ARBA" id="ARBA00004162"/>
    </source>
</evidence>
<dbReference type="EMBL" id="CAKOAT010235154">
    <property type="protein sequence ID" value="CAH8357631.1"/>
    <property type="molecule type" value="Genomic_DNA"/>
</dbReference>
<accession>A0ABC8KF39</accession>
<evidence type="ECO:0000256" key="6">
    <source>
        <dbReference type="ARBA" id="ARBA00023136"/>
    </source>
</evidence>
<keyword evidence="4" id="KW-0732">Signal</keyword>
<evidence type="ECO:0000256" key="5">
    <source>
        <dbReference type="ARBA" id="ARBA00022989"/>
    </source>
</evidence>
<keyword evidence="10" id="KW-1185">Reference proteome</keyword>
<organism evidence="9 10">
    <name type="scientific">Eruca vesicaria subsp. sativa</name>
    <name type="common">Garden rocket</name>
    <name type="synonym">Eruca sativa</name>
    <dbReference type="NCBI Taxonomy" id="29727"/>
    <lineage>
        <taxon>Eukaryota</taxon>
        <taxon>Viridiplantae</taxon>
        <taxon>Streptophyta</taxon>
        <taxon>Embryophyta</taxon>
        <taxon>Tracheophyta</taxon>
        <taxon>Spermatophyta</taxon>
        <taxon>Magnoliopsida</taxon>
        <taxon>eudicotyledons</taxon>
        <taxon>Gunneridae</taxon>
        <taxon>Pentapetalae</taxon>
        <taxon>rosids</taxon>
        <taxon>malvids</taxon>
        <taxon>Brassicales</taxon>
        <taxon>Brassicaceae</taxon>
        <taxon>Brassiceae</taxon>
        <taxon>Eruca</taxon>
    </lineage>
</organism>
<evidence type="ECO:0000313" key="10">
    <source>
        <dbReference type="Proteomes" id="UP001642260"/>
    </source>
</evidence>
<proteinExistence type="predicted"/>
<keyword evidence="5 8" id="KW-1133">Transmembrane helix</keyword>
<dbReference type="Gene3D" id="3.30.200.20">
    <property type="entry name" value="Phosphorylase Kinase, domain 1"/>
    <property type="match status" value="1"/>
</dbReference>
<comment type="subcellular location">
    <subcellularLocation>
        <location evidence="1">Cell membrane</location>
        <topology evidence="1">Single-pass membrane protein</topology>
    </subcellularLocation>
</comment>
<dbReference type="GO" id="GO:0005886">
    <property type="term" value="C:plasma membrane"/>
    <property type="evidence" value="ECO:0007669"/>
    <property type="project" value="UniProtKB-SubCell"/>
</dbReference>
<keyword evidence="7" id="KW-1015">Disulfide bond</keyword>
<evidence type="ECO:0000256" key="4">
    <source>
        <dbReference type="ARBA" id="ARBA00022729"/>
    </source>
</evidence>
<reference evidence="9 10" key="1">
    <citation type="submission" date="2022-03" db="EMBL/GenBank/DDBJ databases">
        <authorList>
            <person name="Macdonald S."/>
            <person name="Ahmed S."/>
            <person name="Newling K."/>
        </authorList>
    </citation>
    <scope>NUCLEOTIDE SEQUENCE [LARGE SCALE GENOMIC DNA]</scope>
</reference>
<dbReference type="PANTHER" id="PTHR46204:SF22">
    <property type="entry name" value="PROTEIN KINASE DOMAIN-CONTAINING PROTEIN"/>
    <property type="match status" value="1"/>
</dbReference>
<dbReference type="Proteomes" id="UP001642260">
    <property type="component" value="Unassembled WGS sequence"/>
</dbReference>
<sequence>MRLAFILCFPNLEKAADQVNHTSNGDGQVPYIWIVGGLTVVLALLVVCILVCICLRSSSFSSSDNDSGGHNFQILRKSGFFCGSGRYNCCRSGDFRRTNALGDGMFEIEKPTVFTYEEIRAATDGLADSNLLGHGNYGSVYFGLLREKVELIGYAATNDEIFVVYEYVQKGMLKNH</sequence>
<name>A0ABC8KF39_ERUVS</name>
<dbReference type="AlphaFoldDB" id="A0ABC8KF39"/>
<keyword evidence="2" id="KW-1003">Cell membrane</keyword>
<feature type="transmembrane region" description="Helical" evidence="8">
    <location>
        <begin position="31"/>
        <end position="55"/>
    </location>
</feature>
<dbReference type="SUPFAM" id="SSF56112">
    <property type="entry name" value="Protein kinase-like (PK-like)"/>
    <property type="match status" value="1"/>
</dbReference>
<dbReference type="PANTHER" id="PTHR46204">
    <property type="entry name" value="CHITIN ELICITOR RECEPTOR KINASE 1-RELATED"/>
    <property type="match status" value="1"/>
</dbReference>
<comment type="caution">
    <text evidence="9">The sequence shown here is derived from an EMBL/GenBank/DDBJ whole genome shotgun (WGS) entry which is preliminary data.</text>
</comment>
<evidence type="ECO:0000313" key="9">
    <source>
        <dbReference type="EMBL" id="CAH8357631.1"/>
    </source>
</evidence>
<keyword evidence="3 8" id="KW-0812">Transmembrane</keyword>
<evidence type="ECO:0000256" key="3">
    <source>
        <dbReference type="ARBA" id="ARBA00022692"/>
    </source>
</evidence>
<protein>
    <submittedName>
        <fullName evidence="9">Uncharacterized protein</fullName>
    </submittedName>
</protein>
<dbReference type="InterPro" id="IPR011009">
    <property type="entry name" value="Kinase-like_dom_sf"/>
</dbReference>
<evidence type="ECO:0000256" key="7">
    <source>
        <dbReference type="ARBA" id="ARBA00023157"/>
    </source>
</evidence>
<evidence type="ECO:0000256" key="8">
    <source>
        <dbReference type="SAM" id="Phobius"/>
    </source>
</evidence>
<evidence type="ECO:0000256" key="2">
    <source>
        <dbReference type="ARBA" id="ARBA00022475"/>
    </source>
</evidence>
<gene>
    <name evidence="9" type="ORF">ERUC_LOCUS23386</name>
</gene>
<dbReference type="InterPro" id="IPR044812">
    <property type="entry name" value="CERK1/LYK3-like"/>
</dbReference>